<sequence length="751" mass="85412">MSRNIHTLIKWLPTEINENKDVFNKCKDIEITCLNLINRFGVLVDNLKNKKSSKFNHLLLYENEIQINDLRDISLSLENIAQSFDGIFAKLNEERCHSTVLSKKNVWKDSLWRIMLKLIYFIQEIINEIAFLFIYCGENLLTLTLSISISYNSLISMEKKYNITNNVSICNNTCPYLMFPCRKISITRLLQIIAHNRAELCCHKLIDCLLETYKVYESSDDDNSSDNSSLEIYMTLTKHMSPPVESTDSLTSLNKQEVIDHVKSNSDFANIEELILHEEKNILNLLDVALKVAPVLLGSEGVKKSRGITKISAKVRTKVIEYYQEILWGEVGNYLEHVVLWWAACPLSARSPHSSQNLREWINQFIPTADTSPLVLSALANLADALGVHVTSTSWDQHFRLALVASKTTCNPDSGKLFANVLKDAVMLSNQCEITPDWIVGAPLDELPLVEQIPVLHRLDHTIHTTRLWAKNESKKIANTWNMKAFFAVIHTDVTNCLGQLSNLRMADHTIEIEKGGLGVHVEVCALMRAKLTSEVNVNIDKLKSTPSECVEVLAKVCRTICLANLQMIFPDNSYWKQSGSSLVPEKPSPYVNKYLNQILVPVLEATDDHVICNMILTLTCESWLDHIYTNKIKFSQYGACQLLCDFGHIANWLVDCSMVKEDIRKKLLRNEILKRCEGVGRLLLRCPGERIKMVDKNKQKNITNVDSESEAEKNELMPAEMYVPNQEQWLELRAKGKKTRFPGPVCCGKP</sequence>
<gene>
    <name evidence="2" type="ORF">NQ315_011103</name>
</gene>
<comment type="caution">
    <text evidence="2">The sequence shown here is derived from an EMBL/GenBank/DDBJ whole genome shotgun (WGS) entry which is preliminary data.</text>
</comment>
<dbReference type="EMBL" id="JANEYG010000022">
    <property type="protein sequence ID" value="KAJ8918817.1"/>
    <property type="molecule type" value="Genomic_DNA"/>
</dbReference>
<evidence type="ECO:0000259" key="1">
    <source>
        <dbReference type="Pfam" id="PF14923"/>
    </source>
</evidence>
<organism evidence="2 3">
    <name type="scientific">Exocentrus adspersus</name>
    <dbReference type="NCBI Taxonomy" id="1586481"/>
    <lineage>
        <taxon>Eukaryota</taxon>
        <taxon>Metazoa</taxon>
        <taxon>Ecdysozoa</taxon>
        <taxon>Arthropoda</taxon>
        <taxon>Hexapoda</taxon>
        <taxon>Insecta</taxon>
        <taxon>Pterygota</taxon>
        <taxon>Neoptera</taxon>
        <taxon>Endopterygota</taxon>
        <taxon>Coleoptera</taxon>
        <taxon>Polyphaga</taxon>
        <taxon>Cucujiformia</taxon>
        <taxon>Chrysomeloidea</taxon>
        <taxon>Cerambycidae</taxon>
        <taxon>Lamiinae</taxon>
        <taxon>Acanthocinini</taxon>
        <taxon>Exocentrus</taxon>
    </lineage>
</organism>
<dbReference type="InterPro" id="IPR055350">
    <property type="entry name" value="CCDC142_C"/>
</dbReference>
<accession>A0AAV8VY52</accession>
<name>A0AAV8VY52_9CUCU</name>
<dbReference type="Pfam" id="PF14923">
    <property type="entry name" value="CCDC142"/>
    <property type="match status" value="1"/>
</dbReference>
<dbReference type="AlphaFoldDB" id="A0AAV8VY52"/>
<proteinExistence type="predicted"/>
<evidence type="ECO:0000313" key="2">
    <source>
        <dbReference type="EMBL" id="KAJ8918817.1"/>
    </source>
</evidence>
<dbReference type="InterPro" id="IPR026700">
    <property type="entry name" value="CCDC142"/>
</dbReference>
<dbReference type="PANTHER" id="PTHR21436">
    <property type="entry name" value="COILED-COIL DOMAIN-CONTAINING PROTEIN 142"/>
    <property type="match status" value="1"/>
</dbReference>
<protein>
    <recommendedName>
        <fullName evidence="1">Coiled-coil protein 142 C-terminal domain-containing protein</fullName>
    </recommendedName>
</protein>
<feature type="domain" description="Coiled-coil protein 142 C-terminal" evidence="1">
    <location>
        <begin position="327"/>
        <end position="714"/>
    </location>
</feature>
<keyword evidence="3" id="KW-1185">Reference proteome</keyword>
<dbReference type="Proteomes" id="UP001159042">
    <property type="component" value="Unassembled WGS sequence"/>
</dbReference>
<evidence type="ECO:0000313" key="3">
    <source>
        <dbReference type="Proteomes" id="UP001159042"/>
    </source>
</evidence>
<dbReference type="PANTHER" id="PTHR21436:SF2">
    <property type="entry name" value="COILED-COIL DOMAIN-CONTAINING PROTEIN 142"/>
    <property type="match status" value="1"/>
</dbReference>
<reference evidence="2 3" key="1">
    <citation type="journal article" date="2023" name="Insect Mol. Biol.">
        <title>Genome sequencing provides insights into the evolution of gene families encoding plant cell wall-degrading enzymes in longhorned beetles.</title>
        <authorList>
            <person name="Shin N.R."/>
            <person name="Okamura Y."/>
            <person name="Kirsch R."/>
            <person name="Pauchet Y."/>
        </authorList>
    </citation>
    <scope>NUCLEOTIDE SEQUENCE [LARGE SCALE GENOMIC DNA]</scope>
    <source>
        <strain evidence="2">EAD_L_NR</strain>
    </source>
</reference>